<dbReference type="InterPro" id="IPR036770">
    <property type="entry name" value="Ankyrin_rpt-contain_sf"/>
</dbReference>
<dbReference type="Pfam" id="PF00023">
    <property type="entry name" value="Ank"/>
    <property type="match status" value="1"/>
</dbReference>
<dbReference type="SMART" id="SM00248">
    <property type="entry name" value="ANK"/>
    <property type="match status" value="5"/>
</dbReference>
<feature type="repeat" description="ANK" evidence="8">
    <location>
        <begin position="143"/>
        <end position="175"/>
    </location>
</feature>
<comment type="catalytic activity">
    <reaction evidence="7">
        <text>NAD(+) + (ADP-D-ribosyl)n-acceptor = nicotinamide + (ADP-D-ribosyl)n+1-acceptor + H(+).</text>
        <dbReference type="EC" id="2.4.2.30"/>
    </reaction>
</comment>
<feature type="repeat" description="ANK" evidence="8">
    <location>
        <begin position="77"/>
        <end position="109"/>
    </location>
</feature>
<evidence type="ECO:0000313" key="12">
    <source>
        <dbReference type="Proteomes" id="UP000038040"/>
    </source>
</evidence>
<dbReference type="Gene3D" id="1.10.150.50">
    <property type="entry name" value="Transcription Factor, Ets-1"/>
    <property type="match status" value="1"/>
</dbReference>
<organism evidence="12 14">
    <name type="scientific">Dracunculus medinensis</name>
    <name type="common">Guinea worm</name>
    <dbReference type="NCBI Taxonomy" id="318479"/>
    <lineage>
        <taxon>Eukaryota</taxon>
        <taxon>Metazoa</taxon>
        <taxon>Ecdysozoa</taxon>
        <taxon>Nematoda</taxon>
        <taxon>Chromadorea</taxon>
        <taxon>Rhabditida</taxon>
        <taxon>Spirurina</taxon>
        <taxon>Dracunculoidea</taxon>
        <taxon>Dracunculidae</taxon>
        <taxon>Dracunculus</taxon>
    </lineage>
</organism>
<gene>
    <name evidence="11" type="ORF">DME_LOCUS3573</name>
</gene>
<dbReference type="GO" id="GO:0016779">
    <property type="term" value="F:nucleotidyltransferase activity"/>
    <property type="evidence" value="ECO:0007669"/>
    <property type="project" value="UniProtKB-KW"/>
</dbReference>
<evidence type="ECO:0000256" key="6">
    <source>
        <dbReference type="ARBA" id="ARBA00024347"/>
    </source>
</evidence>
<keyword evidence="5 8" id="KW-0040">ANK repeat</keyword>
<dbReference type="InterPro" id="IPR013761">
    <property type="entry name" value="SAM/pointed_sf"/>
</dbReference>
<dbReference type="GO" id="GO:0085020">
    <property type="term" value="P:protein K6-linked ubiquitination"/>
    <property type="evidence" value="ECO:0007669"/>
    <property type="project" value="TreeGrafter"/>
</dbReference>
<dbReference type="Gene3D" id="1.25.40.20">
    <property type="entry name" value="Ankyrin repeat-containing domain"/>
    <property type="match status" value="2"/>
</dbReference>
<name>A0A0N4UPY4_DRAME</name>
<dbReference type="GO" id="GO:0031436">
    <property type="term" value="C:BRCA1-BARD1 complex"/>
    <property type="evidence" value="ECO:0007669"/>
    <property type="project" value="TreeGrafter"/>
</dbReference>
<dbReference type="GO" id="GO:0070531">
    <property type="term" value="C:BRCA1-A complex"/>
    <property type="evidence" value="ECO:0007669"/>
    <property type="project" value="TreeGrafter"/>
</dbReference>
<feature type="domain" description="SAM" evidence="10">
    <location>
        <begin position="248"/>
        <end position="312"/>
    </location>
</feature>
<evidence type="ECO:0000313" key="11">
    <source>
        <dbReference type="EMBL" id="VDN53600.1"/>
    </source>
</evidence>
<dbReference type="PROSITE" id="PS50088">
    <property type="entry name" value="ANK_REPEAT"/>
    <property type="match status" value="3"/>
</dbReference>
<keyword evidence="13" id="KW-1185">Reference proteome</keyword>
<dbReference type="InterPro" id="IPR001660">
    <property type="entry name" value="SAM"/>
</dbReference>
<protein>
    <recommendedName>
        <fullName evidence="1">NAD(+) ADP-ribosyltransferase</fullName>
        <ecNumber evidence="1">2.4.2.30</ecNumber>
    </recommendedName>
</protein>
<keyword evidence="2" id="KW-0328">Glycosyltransferase</keyword>
<evidence type="ECO:0000313" key="13">
    <source>
        <dbReference type="Proteomes" id="UP000274756"/>
    </source>
</evidence>
<dbReference type="Proteomes" id="UP000038040">
    <property type="component" value="Unplaced"/>
</dbReference>
<reference evidence="11 13" key="2">
    <citation type="submission" date="2018-11" db="EMBL/GenBank/DDBJ databases">
        <authorList>
            <consortium name="Pathogen Informatics"/>
        </authorList>
    </citation>
    <scope>NUCLEOTIDE SEQUENCE [LARGE SCALE GENOMIC DNA]</scope>
</reference>
<dbReference type="GO" id="GO:0003950">
    <property type="term" value="F:NAD+ poly-ADP-ribosyltransferase activity"/>
    <property type="evidence" value="ECO:0007669"/>
    <property type="project" value="UniProtKB-EC"/>
</dbReference>
<keyword evidence="3" id="KW-0548">Nucleotidyltransferase</keyword>
<dbReference type="PRINTS" id="PR01415">
    <property type="entry name" value="ANKYRIN"/>
</dbReference>
<dbReference type="EC" id="2.4.2.30" evidence="1"/>
<dbReference type="Pfam" id="PF12796">
    <property type="entry name" value="Ank_2"/>
    <property type="match status" value="1"/>
</dbReference>
<evidence type="ECO:0000256" key="2">
    <source>
        <dbReference type="ARBA" id="ARBA00022676"/>
    </source>
</evidence>
<evidence type="ECO:0000256" key="8">
    <source>
        <dbReference type="PROSITE-ProRule" id="PRU00023"/>
    </source>
</evidence>
<dbReference type="WBParaSite" id="DME_0001004601-mRNA-1">
    <property type="protein sequence ID" value="DME_0001004601-mRNA-1"/>
    <property type="gene ID" value="DME_0001004601"/>
</dbReference>
<evidence type="ECO:0000259" key="10">
    <source>
        <dbReference type="Pfam" id="PF00536"/>
    </source>
</evidence>
<keyword evidence="3" id="KW-0808">Transferase</keyword>
<evidence type="ECO:0000256" key="9">
    <source>
        <dbReference type="SAM" id="Coils"/>
    </source>
</evidence>
<dbReference type="SUPFAM" id="SSF48403">
    <property type="entry name" value="Ankyrin repeat"/>
    <property type="match status" value="1"/>
</dbReference>
<sequence length="433" mass="48028">MAAIRSVRFSEFPAVKLHSAADVKPDKTNKFVVQFPRIYDDALFGPYDVYTAASIGDVEIVEAQLQSGFDPNRLNSSKWSALMYASYLGHDNICNILIKHGASVNLTNGKGQTALMLASCCGNVAVVKQLISKGAHIDRQDELGDTALGYATACSQSTVVEILLEAGADPNMPNNAGMTPTLTACSIAHEITLITLLKNDGDARIKNKKGEDGEILAFDNPKAIAIIKDPPMNKGASKRKGSEIKLLSDLLQQLNLEKYIPIFEAENIDLKLFLQLTDTEIAEMGVKVNACNSRKKLQAFGPRKKMLNVIDRYRKDGTILTNIDPEIKHEMIEERVRNKVKSRSEQVTNELMECQQNLAECKQELHKAHKIIHEQQNVIKAISETGKISRELAYAMLEEIKHNSDYARFEKGVSSLIKNIDNMAMKVLELSQL</sequence>
<evidence type="ECO:0000256" key="7">
    <source>
        <dbReference type="ARBA" id="ARBA00033987"/>
    </source>
</evidence>
<dbReference type="OrthoDB" id="539213at2759"/>
<dbReference type="AlphaFoldDB" id="A0A0N4UPY4"/>
<dbReference type="PROSITE" id="PS50297">
    <property type="entry name" value="ANK_REP_REGION"/>
    <property type="match status" value="3"/>
</dbReference>
<feature type="coiled-coil region" evidence="9">
    <location>
        <begin position="337"/>
        <end position="371"/>
    </location>
</feature>
<comment type="similarity">
    <text evidence="6">Belongs to the ARTD/PARP family.</text>
</comment>
<evidence type="ECO:0000256" key="1">
    <source>
        <dbReference type="ARBA" id="ARBA00012020"/>
    </source>
</evidence>
<keyword evidence="4" id="KW-0677">Repeat</keyword>
<evidence type="ECO:0000313" key="14">
    <source>
        <dbReference type="WBParaSite" id="DME_0001004601-mRNA-1"/>
    </source>
</evidence>
<dbReference type="InterPro" id="IPR002110">
    <property type="entry name" value="Ankyrin_rpt"/>
</dbReference>
<proteinExistence type="inferred from homology"/>
<dbReference type="STRING" id="318479.A0A0N4UPY4"/>
<keyword evidence="9" id="KW-0175">Coiled coil</keyword>
<evidence type="ECO:0000256" key="3">
    <source>
        <dbReference type="ARBA" id="ARBA00022695"/>
    </source>
</evidence>
<dbReference type="GO" id="GO:0004842">
    <property type="term" value="F:ubiquitin-protein transferase activity"/>
    <property type="evidence" value="ECO:0007669"/>
    <property type="project" value="TreeGrafter"/>
</dbReference>
<feature type="repeat" description="ANK" evidence="8">
    <location>
        <begin position="110"/>
        <end position="142"/>
    </location>
</feature>
<accession>A0A0N4UPY4</accession>
<reference evidence="14" key="1">
    <citation type="submission" date="2017-02" db="UniProtKB">
        <authorList>
            <consortium name="WormBaseParasite"/>
        </authorList>
    </citation>
    <scope>IDENTIFICATION</scope>
</reference>
<dbReference type="Proteomes" id="UP000274756">
    <property type="component" value="Unassembled WGS sequence"/>
</dbReference>
<evidence type="ECO:0000256" key="4">
    <source>
        <dbReference type="ARBA" id="ARBA00022737"/>
    </source>
</evidence>
<dbReference type="Pfam" id="PF00536">
    <property type="entry name" value="SAM_1"/>
    <property type="match status" value="1"/>
</dbReference>
<dbReference type="EMBL" id="UYYG01000151">
    <property type="protein sequence ID" value="VDN53600.1"/>
    <property type="molecule type" value="Genomic_DNA"/>
</dbReference>
<evidence type="ECO:0000256" key="5">
    <source>
        <dbReference type="ARBA" id="ARBA00023043"/>
    </source>
</evidence>
<dbReference type="SUPFAM" id="SSF47769">
    <property type="entry name" value="SAM/Pointed domain"/>
    <property type="match status" value="1"/>
</dbReference>
<dbReference type="PANTHER" id="PTHR24171">
    <property type="entry name" value="ANKYRIN REPEAT DOMAIN-CONTAINING PROTEIN 39-RELATED"/>
    <property type="match status" value="1"/>
</dbReference>